<evidence type="ECO:0000313" key="3">
    <source>
        <dbReference type="Proteomes" id="UP000003824"/>
    </source>
</evidence>
<organism evidence="2 3">
    <name type="scientific">Streptomyces viridosporus (strain ATCC 14672 / DSM 40746 / JCM 4963 / KCTC 9882 / NRRL B-12104 / FH 1290)</name>
    <name type="common">Streptomyces ghanaensis</name>
    <dbReference type="NCBI Taxonomy" id="566461"/>
    <lineage>
        <taxon>Bacteria</taxon>
        <taxon>Bacillati</taxon>
        <taxon>Actinomycetota</taxon>
        <taxon>Actinomycetes</taxon>
        <taxon>Kitasatosporales</taxon>
        <taxon>Streptomycetaceae</taxon>
        <taxon>Streptomyces</taxon>
    </lineage>
</organism>
<dbReference type="EMBL" id="DS999641">
    <property type="protein sequence ID" value="EFE67123.2"/>
    <property type="molecule type" value="Genomic_DNA"/>
</dbReference>
<evidence type="ECO:0000259" key="1">
    <source>
        <dbReference type="PROSITE" id="PS50164"/>
    </source>
</evidence>
<dbReference type="Proteomes" id="UP000003824">
    <property type="component" value="Unassembled WGS sequence"/>
</dbReference>
<dbReference type="PROSITE" id="PS50164">
    <property type="entry name" value="GIY_YIG"/>
    <property type="match status" value="1"/>
</dbReference>
<accession>D5ZXJ0</accession>
<proteinExistence type="predicted"/>
<name>D5ZXJ0_STRV1</name>
<reference evidence="3" key="1">
    <citation type="submission" date="2008-12" db="EMBL/GenBank/DDBJ databases">
        <title>Annotation of Streptomyces ghanaensis ATCC 14672.</title>
        <authorList>
            <consortium name="The Broad Institute Genome Sequencing Platform"/>
            <consortium name="Broad Institute Microbial Sequencing Center"/>
            <person name="Fischbach M."/>
            <person name="Ward D."/>
            <person name="Young S."/>
            <person name="Kodira C.D."/>
            <person name="Zeng Q."/>
            <person name="Koehrsen M."/>
            <person name="Godfrey P."/>
            <person name="Alvarado L."/>
            <person name="Berlin A.M."/>
            <person name="Borenstein D."/>
            <person name="Chen Z."/>
            <person name="Engels R."/>
            <person name="Freedman E."/>
            <person name="Gellesch M."/>
            <person name="Goldberg J."/>
            <person name="Griggs A."/>
            <person name="Gujja S."/>
            <person name="Heiman D.I."/>
            <person name="Hepburn T.A."/>
            <person name="Howarth C."/>
            <person name="Jen D."/>
            <person name="Larson L."/>
            <person name="Lewis B."/>
            <person name="Mehta T."/>
            <person name="Park D."/>
            <person name="Pearson M."/>
            <person name="Roberts A."/>
            <person name="Saif S."/>
            <person name="Shea T.D."/>
            <person name="Shenoy N."/>
            <person name="Sisk P."/>
            <person name="Stolte C."/>
            <person name="Sykes S.N."/>
            <person name="Walk T."/>
            <person name="White J."/>
            <person name="Yandava C."/>
            <person name="Straight P."/>
            <person name="Clardy J."/>
            <person name="Hung D."/>
            <person name="Kolter R."/>
            <person name="Mekalanos J."/>
            <person name="Walker S."/>
            <person name="Walsh C.T."/>
            <person name="Wieland B.L.C."/>
            <person name="Ilzarbe M."/>
            <person name="Galagan J."/>
            <person name="Nusbaum C."/>
            <person name="Birren B."/>
        </authorList>
    </citation>
    <scope>NUCLEOTIDE SEQUENCE [LARGE SCALE GENOMIC DNA]</scope>
    <source>
        <strain evidence="3">ATCC 14672 / DSM 40746 / JCM 4963 / KCTC 9882 / NRRL B-12104 / FH 1290</strain>
    </source>
</reference>
<dbReference type="InterPro" id="IPR049311">
    <property type="entry name" value="GIY_YIG_cat"/>
</dbReference>
<sequence length="199" mass="22078">MSAAASSLRRSVRRTGGSMAATALTNPTRLWTAQEVLDRSNPVPAASGVYGWYFEQAPHPALVAGRLLYVGIAPRYMANRTSTQNLQNRVRYHFRGNAEGSTLRLSLGCLLGLELRRVGSGKRLTFGQAGEAKLSQWMADNARVCWVEHDEPWTLESALISQLDLPLNLDQNGHNAFHAQLKEIRARARQQARELPISE</sequence>
<feature type="domain" description="GIY-YIG" evidence="1">
    <location>
        <begin position="45"/>
        <end position="169"/>
    </location>
</feature>
<dbReference type="AlphaFoldDB" id="D5ZXJ0"/>
<dbReference type="InterPro" id="IPR000305">
    <property type="entry name" value="GIY-YIG_endonuc"/>
</dbReference>
<protein>
    <recommendedName>
        <fullName evidence="1">GIY-YIG domain-containing protein</fullName>
    </recommendedName>
</protein>
<dbReference type="Pfam" id="PF20815">
    <property type="entry name" value="GIY_YIG_2"/>
    <property type="match status" value="1"/>
</dbReference>
<dbReference type="eggNOG" id="ENOG5031IF5">
    <property type="taxonomic scope" value="Bacteria"/>
</dbReference>
<gene>
    <name evidence="2" type="ORF">SSFG_02372</name>
</gene>
<evidence type="ECO:0000313" key="2">
    <source>
        <dbReference type="EMBL" id="EFE67123.2"/>
    </source>
</evidence>